<dbReference type="Proteomes" id="UP000694251">
    <property type="component" value="Chromosome 11"/>
</dbReference>
<evidence type="ECO:0000313" key="4">
    <source>
        <dbReference type="Proteomes" id="UP000694251"/>
    </source>
</evidence>
<dbReference type="Pfam" id="PF13456">
    <property type="entry name" value="RVT_3"/>
    <property type="match status" value="1"/>
</dbReference>
<evidence type="ECO:0000313" key="3">
    <source>
        <dbReference type="EMBL" id="KAG7557990.1"/>
    </source>
</evidence>
<dbReference type="InterPro" id="IPR026960">
    <property type="entry name" value="RVT-Znf"/>
</dbReference>
<dbReference type="GO" id="GO:0003676">
    <property type="term" value="F:nucleic acid binding"/>
    <property type="evidence" value="ECO:0007669"/>
    <property type="project" value="InterPro"/>
</dbReference>
<protein>
    <submittedName>
        <fullName evidence="3">Reverse transcriptase zinc-binding domain</fullName>
    </submittedName>
</protein>
<evidence type="ECO:0000259" key="1">
    <source>
        <dbReference type="Pfam" id="PF13456"/>
    </source>
</evidence>
<feature type="domain" description="Reverse transcriptase zinc-binding" evidence="2">
    <location>
        <begin position="130"/>
        <end position="226"/>
    </location>
</feature>
<keyword evidence="3" id="KW-0695">RNA-directed DNA polymerase</keyword>
<reference evidence="3 4" key="1">
    <citation type="submission" date="2020-12" db="EMBL/GenBank/DDBJ databases">
        <title>Concerted genomic and epigenomic changes stabilize Arabidopsis allopolyploids.</title>
        <authorList>
            <person name="Chen Z."/>
        </authorList>
    </citation>
    <scope>NUCLEOTIDE SEQUENCE [LARGE SCALE GENOMIC DNA]</scope>
    <source>
        <strain evidence="3">As9502</strain>
        <tissue evidence="3">Leaf</tissue>
    </source>
</reference>
<gene>
    <name evidence="3" type="ORF">ISN44_As11g039160</name>
</gene>
<dbReference type="InterPro" id="IPR052929">
    <property type="entry name" value="RNase_H-like_EbsB-rel"/>
</dbReference>
<keyword evidence="3" id="KW-0548">Nucleotidyltransferase</keyword>
<dbReference type="PANTHER" id="PTHR47074">
    <property type="entry name" value="BNAC02G40300D PROTEIN"/>
    <property type="match status" value="1"/>
</dbReference>
<keyword evidence="4" id="KW-1185">Reference proteome</keyword>
<dbReference type="InterPro" id="IPR002156">
    <property type="entry name" value="RNaseH_domain"/>
</dbReference>
<feature type="domain" description="RNase H type-1" evidence="1">
    <location>
        <begin position="344"/>
        <end position="459"/>
    </location>
</feature>
<dbReference type="CDD" id="cd06222">
    <property type="entry name" value="RNase_H_like"/>
    <property type="match status" value="1"/>
</dbReference>
<dbReference type="EMBL" id="JAEFBJ010000011">
    <property type="protein sequence ID" value="KAG7557990.1"/>
    <property type="molecule type" value="Genomic_DNA"/>
</dbReference>
<organism evidence="3 4">
    <name type="scientific">Arabidopsis suecica</name>
    <name type="common">Swedish thale-cress</name>
    <name type="synonym">Cardaminopsis suecica</name>
    <dbReference type="NCBI Taxonomy" id="45249"/>
    <lineage>
        <taxon>Eukaryota</taxon>
        <taxon>Viridiplantae</taxon>
        <taxon>Streptophyta</taxon>
        <taxon>Embryophyta</taxon>
        <taxon>Tracheophyta</taxon>
        <taxon>Spermatophyta</taxon>
        <taxon>Magnoliopsida</taxon>
        <taxon>eudicotyledons</taxon>
        <taxon>Gunneridae</taxon>
        <taxon>Pentapetalae</taxon>
        <taxon>rosids</taxon>
        <taxon>malvids</taxon>
        <taxon>Brassicales</taxon>
        <taxon>Brassicaceae</taxon>
        <taxon>Camelineae</taxon>
        <taxon>Arabidopsis</taxon>
    </lineage>
</organism>
<sequence>MKSRYFPSSDFLTASLGARPSYAWRSIMHGRDLLCQGIVKNVGNGKSFQVWIDDWIEDEEEGWRAPLRLNYTFNPDLRVSDLIDWRKRDWDPQKLSENFFPEDIQRILKIRPVTEIDDFYSWKHNKSGDFSVKSAYWLASQSCNLQTRLQAEQRPSTNDLKAKVWKLKTDPKIHVFLWKALNGSLPVAKAMKCRGMKVDERCQVCGGDEESVNHVLFTCSLSRQVWALTGIPSPQWGFENGSVFANLHYLIENSSNSLWPKDLRNSFPWTLWRIWKNRNLWSIEGKCFTVLESAQKVREDVSEWFDAQKLNEDGVLVEQSGVVRSVRVRWKPPPVEWCKCNIGVSWSNRNKLAGCAWVLRDHRGVVLLHSRRAFARIVDKQQAQFKGVLWAIESMRSHRVEKVIFGLQDEVLVKAINRPAAWPSYRYMSMEVSLALNGVNRWKFFLENSVSNRGAFMIAKSVTNDGRLQSYVAASHPIWLEGVFAEERMSSFV</sequence>
<name>A0A8T1ZFI3_ARASU</name>
<dbReference type="InterPro" id="IPR044730">
    <property type="entry name" value="RNase_H-like_dom_plant"/>
</dbReference>
<dbReference type="AlphaFoldDB" id="A0A8T1ZFI3"/>
<proteinExistence type="predicted"/>
<dbReference type="Pfam" id="PF13966">
    <property type="entry name" value="zf-RVT"/>
    <property type="match status" value="1"/>
</dbReference>
<keyword evidence="3" id="KW-0808">Transferase</keyword>
<accession>A0A8T1ZFI3</accession>
<evidence type="ECO:0000259" key="2">
    <source>
        <dbReference type="Pfam" id="PF13966"/>
    </source>
</evidence>
<dbReference type="PANTHER" id="PTHR47074:SF49">
    <property type="entry name" value="POLYNUCLEOTIDYL TRANSFERASE, RIBONUCLEASE H-LIKE SUPERFAMILY PROTEIN"/>
    <property type="match status" value="1"/>
</dbReference>
<dbReference type="GO" id="GO:0003964">
    <property type="term" value="F:RNA-directed DNA polymerase activity"/>
    <property type="evidence" value="ECO:0007669"/>
    <property type="project" value="UniProtKB-KW"/>
</dbReference>
<dbReference type="GO" id="GO:0004523">
    <property type="term" value="F:RNA-DNA hybrid ribonuclease activity"/>
    <property type="evidence" value="ECO:0007669"/>
    <property type="project" value="InterPro"/>
</dbReference>
<dbReference type="OrthoDB" id="1112256at2759"/>
<comment type="caution">
    <text evidence="3">The sequence shown here is derived from an EMBL/GenBank/DDBJ whole genome shotgun (WGS) entry which is preliminary data.</text>
</comment>